<dbReference type="InterPro" id="IPR027417">
    <property type="entry name" value="P-loop_NTPase"/>
</dbReference>
<proteinExistence type="inferred from homology"/>
<dbReference type="Proteomes" id="UP001054821">
    <property type="component" value="Chromosome 5"/>
</dbReference>
<accession>A0AAD4Z1N6</accession>
<dbReference type="GO" id="GO:0071013">
    <property type="term" value="C:catalytic step 2 spliceosome"/>
    <property type="evidence" value="ECO:0007669"/>
    <property type="project" value="TreeGrafter"/>
</dbReference>
<organism evidence="3 4">
    <name type="scientific">Prunus dulcis</name>
    <name type="common">Almond</name>
    <name type="synonym">Amygdalus dulcis</name>
    <dbReference type="NCBI Taxonomy" id="3755"/>
    <lineage>
        <taxon>Eukaryota</taxon>
        <taxon>Viridiplantae</taxon>
        <taxon>Streptophyta</taxon>
        <taxon>Embryophyta</taxon>
        <taxon>Tracheophyta</taxon>
        <taxon>Spermatophyta</taxon>
        <taxon>Magnoliopsida</taxon>
        <taxon>eudicotyledons</taxon>
        <taxon>Gunneridae</taxon>
        <taxon>Pentapetalae</taxon>
        <taxon>rosids</taxon>
        <taxon>fabids</taxon>
        <taxon>Rosales</taxon>
        <taxon>Rosaceae</taxon>
        <taxon>Amygdaloideae</taxon>
        <taxon>Amygdaleae</taxon>
        <taxon>Prunus</taxon>
    </lineage>
</organism>
<evidence type="ECO:0000313" key="3">
    <source>
        <dbReference type="EMBL" id="KAI5330352.1"/>
    </source>
</evidence>
<evidence type="ECO:0000256" key="1">
    <source>
        <dbReference type="ARBA" id="ARBA00025726"/>
    </source>
</evidence>
<dbReference type="SUPFAM" id="SSF50978">
    <property type="entry name" value="WD40 repeat-like"/>
    <property type="match status" value="1"/>
</dbReference>
<dbReference type="GO" id="GO:0071011">
    <property type="term" value="C:precatalytic spliceosome"/>
    <property type="evidence" value="ECO:0007669"/>
    <property type="project" value="TreeGrafter"/>
</dbReference>
<dbReference type="SUPFAM" id="SSF52540">
    <property type="entry name" value="P-loop containing nucleoside triphosphate hydrolases"/>
    <property type="match status" value="1"/>
</dbReference>
<dbReference type="InterPro" id="IPR045241">
    <property type="entry name" value="Prp46/PLRG1-like"/>
</dbReference>
<dbReference type="PROSITE" id="PS50294">
    <property type="entry name" value="WD_REPEATS_REGION"/>
    <property type="match status" value="1"/>
</dbReference>
<dbReference type="EMBL" id="JAJFAZ020000005">
    <property type="protein sequence ID" value="KAI5330352.1"/>
    <property type="molecule type" value="Genomic_DNA"/>
</dbReference>
<evidence type="ECO:0000256" key="2">
    <source>
        <dbReference type="PROSITE-ProRule" id="PRU00221"/>
    </source>
</evidence>
<dbReference type="Gene3D" id="2.130.10.10">
    <property type="entry name" value="YVTN repeat-like/Quinoprotein amine dehydrogenase"/>
    <property type="match status" value="1"/>
</dbReference>
<keyword evidence="2" id="KW-0853">WD repeat</keyword>
<dbReference type="Pfam" id="PF00400">
    <property type="entry name" value="WD40"/>
    <property type="match status" value="2"/>
</dbReference>
<dbReference type="PANTHER" id="PTHR19923">
    <property type="entry name" value="WD40 REPEAT PROTEINPRL1/PRL2-RELATED"/>
    <property type="match status" value="1"/>
</dbReference>
<dbReference type="InterPro" id="IPR015943">
    <property type="entry name" value="WD40/YVTN_repeat-like_dom_sf"/>
</dbReference>
<comment type="similarity">
    <text evidence="1">Belongs to the WD repeat PRL1/PRL2 family.</text>
</comment>
<protein>
    <recommendedName>
        <fullName evidence="5">Tr-type G domain-containing protein</fullName>
    </recommendedName>
</protein>
<dbReference type="InterPro" id="IPR001680">
    <property type="entry name" value="WD40_rpt"/>
</dbReference>
<name>A0AAD4Z1N6_PRUDU</name>
<dbReference type="AlphaFoldDB" id="A0AAD4Z1N6"/>
<gene>
    <name evidence="3" type="ORF">L3X38_029750</name>
</gene>
<reference evidence="3 4" key="1">
    <citation type="journal article" date="2022" name="G3 (Bethesda)">
        <title>Whole-genome sequence and methylome profiling of the almond [Prunus dulcis (Mill.) D.A. Webb] cultivar 'Nonpareil'.</title>
        <authorList>
            <person name="D'Amico-Willman K.M."/>
            <person name="Ouma W.Z."/>
            <person name="Meulia T."/>
            <person name="Sideli G.M."/>
            <person name="Gradziel T.M."/>
            <person name="Fresnedo-Ramirez J."/>
        </authorList>
    </citation>
    <scope>NUCLEOTIDE SEQUENCE [LARGE SCALE GENOMIC DNA]</scope>
    <source>
        <strain evidence="3">Clone GOH B32 T37-40</strain>
    </source>
</reference>
<dbReference type="InterPro" id="IPR036322">
    <property type="entry name" value="WD40_repeat_dom_sf"/>
</dbReference>
<dbReference type="Gene3D" id="3.40.50.300">
    <property type="entry name" value="P-loop containing nucleotide triphosphate hydrolases"/>
    <property type="match status" value="1"/>
</dbReference>
<sequence>MANVTQPIFAITVTFIFSRYSTSALMERIPSRWPRPVWHAPWKIYRVISGHLGWVRSIAFDPSNKWFCTGSADCTIKIWDVGTGTLQLSLTGHIEQIRGLANKVIRSYHGHLSGVYCLPLHPTLNILLTGGRDSVCRSVTLDTTQLLADYLFEPEDPVKAVKMSRKGLLEQDLSKLDVTKLHPLSPEVISHQATINIGTIGHVAHGKSTVVKAMSGVQIESNISQANYNKIKLRAL</sequence>
<evidence type="ECO:0008006" key="5">
    <source>
        <dbReference type="Google" id="ProtNLM"/>
    </source>
</evidence>
<keyword evidence="4" id="KW-1185">Reference proteome</keyword>
<dbReference type="GO" id="GO:0000974">
    <property type="term" value="C:Prp19 complex"/>
    <property type="evidence" value="ECO:0007669"/>
    <property type="project" value="TreeGrafter"/>
</dbReference>
<dbReference type="SMART" id="SM00320">
    <property type="entry name" value="WD40"/>
    <property type="match status" value="2"/>
</dbReference>
<dbReference type="PANTHER" id="PTHR19923:SF0">
    <property type="entry name" value="PLEIOTROPIC REGULATOR 1"/>
    <property type="match status" value="1"/>
</dbReference>
<feature type="repeat" description="WD" evidence="2">
    <location>
        <begin position="48"/>
        <end position="89"/>
    </location>
</feature>
<dbReference type="PROSITE" id="PS50082">
    <property type="entry name" value="WD_REPEATS_2"/>
    <property type="match status" value="1"/>
</dbReference>
<evidence type="ECO:0000313" key="4">
    <source>
        <dbReference type="Proteomes" id="UP001054821"/>
    </source>
</evidence>
<dbReference type="GO" id="GO:0000398">
    <property type="term" value="P:mRNA splicing, via spliceosome"/>
    <property type="evidence" value="ECO:0007669"/>
    <property type="project" value="InterPro"/>
</dbReference>
<comment type="caution">
    <text evidence="3">The sequence shown here is derived from an EMBL/GenBank/DDBJ whole genome shotgun (WGS) entry which is preliminary data.</text>
</comment>